<dbReference type="Proteomes" id="UP000294824">
    <property type="component" value="Unassembled WGS sequence"/>
</dbReference>
<keyword evidence="1" id="KW-1133">Transmembrane helix</keyword>
<comment type="caution">
    <text evidence="2">The sequence shown here is derived from an EMBL/GenBank/DDBJ whole genome shotgun (WGS) entry which is preliminary data.</text>
</comment>
<feature type="transmembrane region" description="Helical" evidence="1">
    <location>
        <begin position="102"/>
        <end position="122"/>
    </location>
</feature>
<keyword evidence="1" id="KW-0812">Transmembrane</keyword>
<dbReference type="RefSeq" id="WP_042504642.1">
    <property type="nucleotide sequence ID" value="NZ_BBNQ01000008.1"/>
</dbReference>
<reference evidence="3 5" key="2">
    <citation type="submission" date="2019-03" db="EMBL/GenBank/DDBJ databases">
        <title>Genomic Encyclopedia of Type Strains, Phase III (KMG-III): the genomes of soil and plant-associated and newly described type strains.</title>
        <authorList>
            <person name="Whitman W."/>
        </authorList>
    </citation>
    <scope>NUCLEOTIDE SEQUENCE [LARGE SCALE GENOMIC DNA]</scope>
    <source>
        <strain evidence="3 5">CECT 8301</strain>
    </source>
</reference>
<evidence type="ECO:0000313" key="3">
    <source>
        <dbReference type="EMBL" id="TDY62615.1"/>
    </source>
</evidence>
<reference evidence="2 4" key="1">
    <citation type="journal article" date="2014" name="Genome Announc.">
        <title>Draft Genome Sequences of Marine Flavobacterium Algibacter lectus Strains SS8 and NR4.</title>
        <authorList>
            <person name="Takatani N."/>
            <person name="Nakanishi M."/>
            <person name="Meirelles P."/>
            <person name="Mino S."/>
            <person name="Suda W."/>
            <person name="Oshima K."/>
            <person name="Hattori M."/>
            <person name="Ohkuma M."/>
            <person name="Hosokawa M."/>
            <person name="Miyashita K."/>
            <person name="Thompson F.L."/>
            <person name="Niwa A."/>
            <person name="Sawabe T."/>
            <person name="Sawabe T."/>
        </authorList>
    </citation>
    <scope>NUCLEOTIDE SEQUENCE [LARGE SCALE GENOMIC DNA]</scope>
    <source>
        <strain evidence="2 4">JCM 19300</strain>
    </source>
</reference>
<keyword evidence="5" id="KW-1185">Reference proteome</keyword>
<evidence type="ECO:0008006" key="6">
    <source>
        <dbReference type="Google" id="ProtNLM"/>
    </source>
</evidence>
<dbReference type="EMBL" id="SORL01000008">
    <property type="protein sequence ID" value="TDY62615.1"/>
    <property type="molecule type" value="Genomic_DNA"/>
</dbReference>
<evidence type="ECO:0000256" key="1">
    <source>
        <dbReference type="SAM" id="Phobius"/>
    </source>
</evidence>
<dbReference type="AlphaFoldDB" id="A0A090VF98"/>
<dbReference type="Proteomes" id="UP000029644">
    <property type="component" value="Unassembled WGS sequence"/>
</dbReference>
<sequence length="125" mass="14917">MGTFDILFYHFFNHFKLKKNKKANSIATFYVSFLQCSLLLLLGVFFAKFFRKMHMDTMSADKAWTLFVLVVIFIFFKNWMYYGGRKRKVLNAKMIKNKKLTYNIYMLWFLPVVILALTLVLLQAV</sequence>
<evidence type="ECO:0000313" key="4">
    <source>
        <dbReference type="Proteomes" id="UP000029644"/>
    </source>
</evidence>
<accession>A0A090VF98</accession>
<protein>
    <recommendedName>
        <fullName evidence="6">DUF4271 domain-containing protein</fullName>
    </recommendedName>
</protein>
<dbReference type="OrthoDB" id="1445921at2"/>
<name>A0A090VF98_9FLAO</name>
<gene>
    <name evidence="3" type="ORF">DFQ06_2461</name>
    <name evidence="2" type="ORF">JCM19300_3316</name>
</gene>
<evidence type="ECO:0000313" key="5">
    <source>
        <dbReference type="Proteomes" id="UP000294824"/>
    </source>
</evidence>
<keyword evidence="1" id="KW-0472">Membrane</keyword>
<evidence type="ECO:0000313" key="2">
    <source>
        <dbReference type="EMBL" id="GAL62748.1"/>
    </source>
</evidence>
<feature type="transmembrane region" description="Helical" evidence="1">
    <location>
        <begin position="26"/>
        <end position="51"/>
    </location>
</feature>
<accession>A0A4R8MFE8</accession>
<feature type="transmembrane region" description="Helical" evidence="1">
    <location>
        <begin position="63"/>
        <end position="81"/>
    </location>
</feature>
<proteinExistence type="predicted"/>
<dbReference type="EMBL" id="BBNQ01000008">
    <property type="protein sequence ID" value="GAL62748.1"/>
    <property type="molecule type" value="Genomic_DNA"/>
</dbReference>
<organism evidence="2 4">
    <name type="scientific">Algibacter lectus</name>
    <dbReference type="NCBI Taxonomy" id="221126"/>
    <lineage>
        <taxon>Bacteria</taxon>
        <taxon>Pseudomonadati</taxon>
        <taxon>Bacteroidota</taxon>
        <taxon>Flavobacteriia</taxon>
        <taxon>Flavobacteriales</taxon>
        <taxon>Flavobacteriaceae</taxon>
        <taxon>Algibacter</taxon>
    </lineage>
</organism>